<sequence length="155" mass="17282">MSESNGHNAPRTAIPPQTKNGERNVLKQTEENDKIEDALKMCMSNLMKLSLPMSNSVTLKRRINDPLEALNTYRDAWQAPPRKEIMIEERMRALEETVRKILQVSKRNSASFTSSQGSKPSYATVAAAAPAKTAVRIRVSGAEKMQLEQLLSLAK</sequence>
<evidence type="ECO:0000313" key="3">
    <source>
        <dbReference type="Proteomes" id="UP000285326"/>
    </source>
</evidence>
<evidence type="ECO:0000256" key="1">
    <source>
        <dbReference type="SAM" id="MobiDB-lite"/>
    </source>
</evidence>
<dbReference type="AlphaFoldDB" id="A0A420ITI9"/>
<comment type="caution">
    <text evidence="2">The sequence shown here is derived from an EMBL/GenBank/DDBJ whole genome shotgun (WGS) entry which is preliminary data.</text>
</comment>
<accession>A0A420ITI9</accession>
<feature type="compositionally biased region" description="Basic and acidic residues" evidence="1">
    <location>
        <begin position="20"/>
        <end position="32"/>
    </location>
</feature>
<protein>
    <submittedName>
        <fullName evidence="2">Putative air1 domain-containing protein</fullName>
    </submittedName>
</protein>
<gene>
    <name evidence="2" type="ORF">GcM1_216042</name>
</gene>
<proteinExistence type="predicted"/>
<feature type="region of interest" description="Disordered" evidence="1">
    <location>
        <begin position="1"/>
        <end position="32"/>
    </location>
</feature>
<dbReference type="EMBL" id="MCBS01021630">
    <property type="protein sequence ID" value="RKF77840.1"/>
    <property type="molecule type" value="Genomic_DNA"/>
</dbReference>
<organism evidence="2 3">
    <name type="scientific">Golovinomyces cichoracearum</name>
    <dbReference type="NCBI Taxonomy" id="62708"/>
    <lineage>
        <taxon>Eukaryota</taxon>
        <taxon>Fungi</taxon>
        <taxon>Dikarya</taxon>
        <taxon>Ascomycota</taxon>
        <taxon>Pezizomycotina</taxon>
        <taxon>Leotiomycetes</taxon>
        <taxon>Erysiphales</taxon>
        <taxon>Erysiphaceae</taxon>
        <taxon>Golovinomyces</taxon>
    </lineage>
</organism>
<reference evidence="2 3" key="1">
    <citation type="journal article" date="2018" name="BMC Genomics">
        <title>Comparative genome analyses reveal sequence features reflecting distinct modes of host-adaptation between dicot and monocot powdery mildew.</title>
        <authorList>
            <person name="Wu Y."/>
            <person name="Ma X."/>
            <person name="Pan Z."/>
            <person name="Kale S.D."/>
            <person name="Song Y."/>
            <person name="King H."/>
            <person name="Zhang Q."/>
            <person name="Presley C."/>
            <person name="Deng X."/>
            <person name="Wei C.I."/>
            <person name="Xiao S."/>
        </authorList>
    </citation>
    <scope>NUCLEOTIDE SEQUENCE [LARGE SCALE GENOMIC DNA]</scope>
    <source>
        <strain evidence="2">UMSG1</strain>
    </source>
</reference>
<name>A0A420ITI9_9PEZI</name>
<dbReference type="Proteomes" id="UP000285326">
    <property type="component" value="Unassembled WGS sequence"/>
</dbReference>
<evidence type="ECO:0000313" key="2">
    <source>
        <dbReference type="EMBL" id="RKF77840.1"/>
    </source>
</evidence>